<dbReference type="Gene3D" id="3.30.200.20">
    <property type="entry name" value="Phosphorylase Kinase, domain 1"/>
    <property type="match status" value="1"/>
</dbReference>
<evidence type="ECO:0000313" key="3">
    <source>
        <dbReference type="Proteomes" id="UP001178507"/>
    </source>
</evidence>
<protein>
    <recommendedName>
        <fullName evidence="4">Protein kinase domain-containing protein</fullName>
    </recommendedName>
</protein>
<proteinExistence type="predicted"/>
<evidence type="ECO:0000256" key="1">
    <source>
        <dbReference type="SAM" id="MobiDB-lite"/>
    </source>
</evidence>
<reference evidence="2" key="1">
    <citation type="submission" date="2023-08" db="EMBL/GenBank/DDBJ databases">
        <authorList>
            <person name="Chen Y."/>
            <person name="Shah S."/>
            <person name="Dougan E. K."/>
            <person name="Thang M."/>
            <person name="Chan C."/>
        </authorList>
    </citation>
    <scope>NUCLEOTIDE SEQUENCE</scope>
</reference>
<organism evidence="2 3">
    <name type="scientific">Effrenium voratum</name>
    <dbReference type="NCBI Taxonomy" id="2562239"/>
    <lineage>
        <taxon>Eukaryota</taxon>
        <taxon>Sar</taxon>
        <taxon>Alveolata</taxon>
        <taxon>Dinophyceae</taxon>
        <taxon>Suessiales</taxon>
        <taxon>Symbiodiniaceae</taxon>
        <taxon>Effrenium</taxon>
    </lineage>
</organism>
<evidence type="ECO:0008006" key="4">
    <source>
        <dbReference type="Google" id="ProtNLM"/>
    </source>
</evidence>
<sequence>MEPGVFRGPRRRLVSQPAQQTERPPPLPEPAASTSLGRSEFLQFLGASTTLAFFAAQQPRFARARTGAPSDPELLPNSLSCGGLTLKNPKYIGGGVQAEVYSASVPGTGLVALKLSRTNDDYAQGTFAREKQIMKLLQDNKVPNVVRCLGSGQVSTRDGPRCGLVLSPCTPFARNISVKTGCGLPQATEAQEAYRMEQLMGTAVRVLESGVAGVDVQVLQPQGAPDLTWIDFTEAALLKSEKGKLAVEGPAIICPEYEKRYRSAKDAVIGYATEVFLTVPPSSRNAAVEALTEELQTLAKERKRGVGKTFQDVWAKLPWRCSSFAQQRLEYYASAASGDWAAV</sequence>
<dbReference type="InterPro" id="IPR011009">
    <property type="entry name" value="Kinase-like_dom_sf"/>
</dbReference>
<gene>
    <name evidence="2" type="ORF">EVOR1521_LOCUS11351</name>
</gene>
<name>A0AA36MSS6_9DINO</name>
<dbReference type="EMBL" id="CAUJNA010001114">
    <property type="protein sequence ID" value="CAJ1384480.1"/>
    <property type="molecule type" value="Genomic_DNA"/>
</dbReference>
<dbReference type="AlphaFoldDB" id="A0AA36MSS6"/>
<accession>A0AA36MSS6</accession>
<keyword evidence="3" id="KW-1185">Reference proteome</keyword>
<evidence type="ECO:0000313" key="2">
    <source>
        <dbReference type="EMBL" id="CAJ1384480.1"/>
    </source>
</evidence>
<comment type="caution">
    <text evidence="2">The sequence shown here is derived from an EMBL/GenBank/DDBJ whole genome shotgun (WGS) entry which is preliminary data.</text>
</comment>
<feature type="region of interest" description="Disordered" evidence="1">
    <location>
        <begin position="1"/>
        <end position="34"/>
    </location>
</feature>
<dbReference type="Proteomes" id="UP001178507">
    <property type="component" value="Unassembled WGS sequence"/>
</dbReference>
<dbReference type="SUPFAM" id="SSF56112">
    <property type="entry name" value="Protein kinase-like (PK-like)"/>
    <property type="match status" value="1"/>
</dbReference>